<dbReference type="PANTHER" id="PTHR28629:SF14">
    <property type="entry name" value="DIHYDROXYACETONE KINASE 1"/>
    <property type="match status" value="1"/>
</dbReference>
<dbReference type="FunFam" id="3.40.50.10440:FF:000001">
    <property type="entry name" value="Dihydroxyacetone kinase, DhaK subunit"/>
    <property type="match status" value="1"/>
</dbReference>
<name>A0A550CL10_9AGAR</name>
<dbReference type="InterPro" id="IPR004007">
    <property type="entry name" value="DhaL_dom"/>
</dbReference>
<organism evidence="13 14">
    <name type="scientific">Schizophyllum amplum</name>
    <dbReference type="NCBI Taxonomy" id="97359"/>
    <lineage>
        <taxon>Eukaryota</taxon>
        <taxon>Fungi</taxon>
        <taxon>Dikarya</taxon>
        <taxon>Basidiomycota</taxon>
        <taxon>Agaricomycotina</taxon>
        <taxon>Agaricomycetes</taxon>
        <taxon>Agaricomycetidae</taxon>
        <taxon>Agaricales</taxon>
        <taxon>Schizophyllaceae</taxon>
        <taxon>Schizophyllum</taxon>
    </lineage>
</organism>
<evidence type="ECO:0000313" key="14">
    <source>
        <dbReference type="Proteomes" id="UP000320762"/>
    </source>
</evidence>
<keyword evidence="5" id="KW-0547">Nucleotide-binding</keyword>
<dbReference type="GO" id="GO:0004371">
    <property type="term" value="F:glycerone kinase activity"/>
    <property type="evidence" value="ECO:0007669"/>
    <property type="project" value="UniProtKB-EC"/>
</dbReference>
<dbReference type="GO" id="GO:0005829">
    <property type="term" value="C:cytosol"/>
    <property type="evidence" value="ECO:0007669"/>
    <property type="project" value="TreeGrafter"/>
</dbReference>
<dbReference type="GO" id="GO:0019588">
    <property type="term" value="P:anaerobic glycerol catabolic process"/>
    <property type="evidence" value="ECO:0007669"/>
    <property type="project" value="UniProtKB-UniPathway"/>
</dbReference>
<dbReference type="OrthoDB" id="1724672at2759"/>
<evidence type="ECO:0000256" key="3">
    <source>
        <dbReference type="ARBA" id="ARBA00008757"/>
    </source>
</evidence>
<dbReference type="PROSITE" id="PS51481">
    <property type="entry name" value="DHAK"/>
    <property type="match status" value="1"/>
</dbReference>
<dbReference type="InterPro" id="IPR050861">
    <property type="entry name" value="Dihydroxyacetone_Kinase"/>
</dbReference>
<evidence type="ECO:0000256" key="5">
    <source>
        <dbReference type="ARBA" id="ARBA00022741"/>
    </source>
</evidence>
<dbReference type="Pfam" id="PF02734">
    <property type="entry name" value="Dak2"/>
    <property type="match status" value="1"/>
</dbReference>
<feature type="domain" description="DhaK" evidence="12">
    <location>
        <begin position="11"/>
        <end position="295"/>
    </location>
</feature>
<dbReference type="Gene3D" id="3.40.50.10440">
    <property type="entry name" value="Dihydroxyacetone kinase, domain 1"/>
    <property type="match status" value="1"/>
</dbReference>
<comment type="similarity">
    <text evidence="3">Belongs to the dihydroxyacetone kinase (DAK) family.</text>
</comment>
<dbReference type="Proteomes" id="UP000320762">
    <property type="component" value="Unassembled WGS sequence"/>
</dbReference>
<dbReference type="SMART" id="SM01120">
    <property type="entry name" value="Dak2"/>
    <property type="match status" value="1"/>
</dbReference>
<evidence type="ECO:0000259" key="11">
    <source>
        <dbReference type="PROSITE" id="PS51480"/>
    </source>
</evidence>
<evidence type="ECO:0000256" key="8">
    <source>
        <dbReference type="ARBA" id="ARBA00022840"/>
    </source>
</evidence>
<dbReference type="SUPFAM" id="SSF82549">
    <property type="entry name" value="DAK1/DegV-like"/>
    <property type="match status" value="1"/>
</dbReference>
<dbReference type="Pfam" id="PF02733">
    <property type="entry name" value="Dak1"/>
    <property type="match status" value="2"/>
</dbReference>
<evidence type="ECO:0000313" key="13">
    <source>
        <dbReference type="EMBL" id="TRM65496.1"/>
    </source>
</evidence>
<comment type="catalytic activity">
    <reaction evidence="10">
        <text>dihydroxyacetone + ATP = dihydroxyacetone phosphate + ADP + H(+)</text>
        <dbReference type="Rhea" id="RHEA:15773"/>
        <dbReference type="ChEBI" id="CHEBI:15378"/>
        <dbReference type="ChEBI" id="CHEBI:16016"/>
        <dbReference type="ChEBI" id="CHEBI:30616"/>
        <dbReference type="ChEBI" id="CHEBI:57642"/>
        <dbReference type="ChEBI" id="CHEBI:456216"/>
        <dbReference type="EC" id="2.7.1.29"/>
    </reaction>
</comment>
<dbReference type="SUPFAM" id="SSF101473">
    <property type="entry name" value="DhaL-like"/>
    <property type="match status" value="1"/>
</dbReference>
<keyword evidence="6" id="KW-0418">Kinase</keyword>
<evidence type="ECO:0000259" key="12">
    <source>
        <dbReference type="PROSITE" id="PS51481"/>
    </source>
</evidence>
<evidence type="ECO:0000256" key="10">
    <source>
        <dbReference type="ARBA" id="ARBA00048898"/>
    </source>
</evidence>
<accession>A0A550CL10</accession>
<evidence type="ECO:0000256" key="7">
    <source>
        <dbReference type="ARBA" id="ARBA00022798"/>
    </source>
</evidence>
<dbReference type="STRING" id="97359.A0A550CL10"/>
<dbReference type="PROSITE" id="PS51480">
    <property type="entry name" value="DHAL"/>
    <property type="match status" value="1"/>
</dbReference>
<dbReference type="FunFam" id="1.25.40.340:FF:000001">
    <property type="entry name" value="Dihydroxyacetone kinase 1"/>
    <property type="match status" value="1"/>
</dbReference>
<dbReference type="UniPathway" id="UPA00617">
    <property type="reaction ID" value="UER00669"/>
</dbReference>
<keyword evidence="14" id="KW-1185">Reference proteome</keyword>
<dbReference type="PANTHER" id="PTHR28629">
    <property type="entry name" value="TRIOKINASE/FMN CYCLASE"/>
    <property type="match status" value="1"/>
</dbReference>
<keyword evidence="4" id="KW-0808">Transferase</keyword>
<dbReference type="InterPro" id="IPR036117">
    <property type="entry name" value="DhaL_dom_sf"/>
</dbReference>
<comment type="caution">
    <text evidence="13">The sequence shown here is derived from an EMBL/GenBank/DDBJ whole genome shotgun (WGS) entry which is preliminary data.</text>
</comment>
<protein>
    <recommendedName>
        <fullName evidence="15">Dak1 domain-containing protein</fullName>
    </recommendedName>
</protein>
<feature type="domain" description="DhaL" evidence="11">
    <location>
        <begin position="331"/>
        <end position="529"/>
    </location>
</feature>
<keyword evidence="8" id="KW-0067">ATP-binding</keyword>
<evidence type="ECO:0000256" key="4">
    <source>
        <dbReference type="ARBA" id="ARBA00022679"/>
    </source>
</evidence>
<comment type="function">
    <text evidence="1">Catalyzes both the phosphorylation of dihydroxyacetone and of glyceraldehyde.</text>
</comment>
<evidence type="ECO:0000256" key="1">
    <source>
        <dbReference type="ARBA" id="ARBA00003264"/>
    </source>
</evidence>
<evidence type="ECO:0000256" key="2">
    <source>
        <dbReference type="ARBA" id="ARBA00004778"/>
    </source>
</evidence>
<evidence type="ECO:0000256" key="9">
    <source>
        <dbReference type="ARBA" id="ARBA00047974"/>
    </source>
</evidence>
<comment type="pathway">
    <text evidence="2">Polyol metabolism; glycerol fermentation; glycerone phosphate from glycerol (oxidative route): step 2/2.</text>
</comment>
<dbReference type="EMBL" id="VDMD01000005">
    <property type="protein sequence ID" value="TRM65496.1"/>
    <property type="molecule type" value="Genomic_DNA"/>
</dbReference>
<comment type="catalytic activity">
    <reaction evidence="9">
        <text>D-glyceraldehyde + ATP = D-glyceraldehyde 3-phosphate + ADP + H(+)</text>
        <dbReference type="Rhea" id="RHEA:13941"/>
        <dbReference type="ChEBI" id="CHEBI:15378"/>
        <dbReference type="ChEBI" id="CHEBI:17378"/>
        <dbReference type="ChEBI" id="CHEBI:30616"/>
        <dbReference type="ChEBI" id="CHEBI:59776"/>
        <dbReference type="ChEBI" id="CHEBI:456216"/>
        <dbReference type="EC" id="2.7.1.28"/>
    </reaction>
</comment>
<evidence type="ECO:0008006" key="15">
    <source>
        <dbReference type="Google" id="ProtNLM"/>
    </source>
</evidence>
<dbReference type="Gene3D" id="1.25.40.340">
    <property type="match status" value="1"/>
</dbReference>
<keyword evidence="7" id="KW-0319">Glycerol metabolism</keyword>
<dbReference type="GO" id="GO:0005524">
    <property type="term" value="F:ATP binding"/>
    <property type="evidence" value="ECO:0007669"/>
    <property type="project" value="UniProtKB-KW"/>
</dbReference>
<sequence length="529" mass="55180">MSINSKHFLNTPETLVVDQLEGLANLNPKLSVDKQNKILHVAKPDKSKVAIICGGGSGHEPAHAGYVAAVAGTVFASPNSSQVRRGIDLVDNDKGTLIIVKNYTGDVLNFGLAKEQYAALRPDKADHVKFITVGDDVAVTRSQGKIVGRRGLAGTVLVYKIAGALAQGGSSLNEIYDIEIGMGIHNESGVKRVSPAPPLSELLPQLLDLLTSTSDPERSYVVLLVNNLGGVSELEMAAIRGLTALRVLSGSYMTSLNMPGFSITLLLLPAAGEKDAPSKETILSALDAKADVPGWKWSSAAPAPQQVAFTPAAATQAQKPTGSPIKASDPAGFVAGIKRACEALIAAEPKITEMDIIAGDGDCGLTLKAGAEGVLQKISEKAITGDNIVQSVIAIAQVAEEAMGGTSGALYSIFFSGLARGVQSSSGTATPEDWARALTFALKNLYTYTRARPPSRTLVDPLDAFVSPLSSSTDFPTAVKSAAAAAEKTKDLAAKAGRAAYVEGDRLKEEKIPDPGAWGVKTVLEALFQ</sequence>
<dbReference type="GO" id="GO:0050354">
    <property type="term" value="F:triokinase activity"/>
    <property type="evidence" value="ECO:0007669"/>
    <property type="project" value="UniProtKB-EC"/>
</dbReference>
<reference evidence="13 14" key="1">
    <citation type="journal article" date="2019" name="New Phytol.">
        <title>Comparative genomics reveals unique wood-decay strategies and fruiting body development in the Schizophyllaceae.</title>
        <authorList>
            <person name="Almasi E."/>
            <person name="Sahu N."/>
            <person name="Krizsan K."/>
            <person name="Balint B."/>
            <person name="Kovacs G.M."/>
            <person name="Kiss B."/>
            <person name="Cseklye J."/>
            <person name="Drula E."/>
            <person name="Henrissat B."/>
            <person name="Nagy I."/>
            <person name="Chovatia M."/>
            <person name="Adam C."/>
            <person name="LaButti K."/>
            <person name="Lipzen A."/>
            <person name="Riley R."/>
            <person name="Grigoriev I.V."/>
            <person name="Nagy L.G."/>
        </authorList>
    </citation>
    <scope>NUCLEOTIDE SEQUENCE [LARGE SCALE GENOMIC DNA]</scope>
    <source>
        <strain evidence="13 14">NL-1724</strain>
    </source>
</reference>
<dbReference type="InterPro" id="IPR004006">
    <property type="entry name" value="DhaK_dom"/>
</dbReference>
<evidence type="ECO:0000256" key="6">
    <source>
        <dbReference type="ARBA" id="ARBA00022777"/>
    </source>
</evidence>
<gene>
    <name evidence="13" type="ORF">BD626DRAFT_488951</name>
</gene>
<proteinExistence type="inferred from homology"/>
<dbReference type="AlphaFoldDB" id="A0A550CL10"/>